<organism evidence="1 2">
    <name type="scientific">Halopenitus persicus</name>
    <dbReference type="NCBI Taxonomy" id="1048396"/>
    <lineage>
        <taxon>Archaea</taxon>
        <taxon>Methanobacteriati</taxon>
        <taxon>Methanobacteriota</taxon>
        <taxon>Stenosarchaea group</taxon>
        <taxon>Halobacteria</taxon>
        <taxon>Halobacteriales</taxon>
        <taxon>Haloferacaceae</taxon>
        <taxon>Halopenitus</taxon>
    </lineage>
</organism>
<accession>A0A1H3P0R2</accession>
<name>A0A1H3P0R2_9EURY</name>
<dbReference type="AlphaFoldDB" id="A0A1H3P0R2"/>
<gene>
    <name evidence="1" type="ORF">SAMN05216564_1172</name>
</gene>
<dbReference type="Proteomes" id="UP000199079">
    <property type="component" value="Unassembled WGS sequence"/>
</dbReference>
<sequence>MLARTWSIAANYRTPEDFDIPHAPRFHSEMTDEEALRFVSSDGTVVLEASVTSSVNR</sequence>
<evidence type="ECO:0000313" key="2">
    <source>
        <dbReference type="Proteomes" id="UP000199079"/>
    </source>
</evidence>
<reference evidence="2" key="1">
    <citation type="submission" date="2016-10" db="EMBL/GenBank/DDBJ databases">
        <authorList>
            <person name="Varghese N."/>
            <person name="Submissions S."/>
        </authorList>
    </citation>
    <scope>NUCLEOTIDE SEQUENCE [LARGE SCALE GENOMIC DNA]</scope>
    <source>
        <strain evidence="2">DC30,IBRC 10041,KCTC 4046</strain>
    </source>
</reference>
<keyword evidence="2" id="KW-1185">Reference proteome</keyword>
<protein>
    <submittedName>
        <fullName evidence="1">Uncharacterized protein</fullName>
    </submittedName>
</protein>
<proteinExistence type="predicted"/>
<evidence type="ECO:0000313" key="1">
    <source>
        <dbReference type="EMBL" id="SDY94019.1"/>
    </source>
</evidence>
<dbReference type="EMBL" id="FNPC01000017">
    <property type="protein sequence ID" value="SDY94019.1"/>
    <property type="molecule type" value="Genomic_DNA"/>
</dbReference>